<feature type="binding site" evidence="12">
    <location>
        <position position="173"/>
    </location>
    <ligand>
        <name>Mg(2+)</name>
        <dbReference type="ChEBI" id="CHEBI:18420"/>
    </ligand>
</feature>
<feature type="domain" description="Ribose-phosphate pyrophosphokinase N-terminal" evidence="13">
    <location>
        <begin position="6"/>
        <end position="124"/>
    </location>
</feature>
<dbReference type="SUPFAM" id="SSF53271">
    <property type="entry name" value="PRTase-like"/>
    <property type="match status" value="1"/>
</dbReference>
<evidence type="ECO:0000256" key="8">
    <source>
        <dbReference type="ARBA" id="ARBA00022842"/>
    </source>
</evidence>
<dbReference type="EMBL" id="CP006911">
    <property type="protein sequence ID" value="ALE01271.1"/>
    <property type="molecule type" value="Genomic_DNA"/>
</dbReference>
<feature type="binding site" evidence="12">
    <location>
        <begin position="227"/>
        <end position="231"/>
    </location>
    <ligand>
        <name>D-ribose 5-phosphate</name>
        <dbReference type="ChEBI" id="CHEBI:78346"/>
    </ligand>
</feature>
<keyword evidence="3 12" id="KW-0479">Metal-binding</keyword>
<dbReference type="GO" id="GO:0000287">
    <property type="term" value="F:magnesium ion binding"/>
    <property type="evidence" value="ECO:0007669"/>
    <property type="project" value="UniProtKB-UniRule"/>
</dbReference>
<comment type="subcellular location">
    <subcellularLocation>
        <location evidence="12">Cytoplasm</location>
    </subcellularLocation>
</comment>
<evidence type="ECO:0000256" key="7">
    <source>
        <dbReference type="ARBA" id="ARBA00022840"/>
    </source>
</evidence>
<dbReference type="InterPro" id="IPR029057">
    <property type="entry name" value="PRTase-like"/>
</dbReference>
<evidence type="ECO:0000256" key="9">
    <source>
        <dbReference type="ARBA" id="ARBA00049535"/>
    </source>
</evidence>
<comment type="pathway">
    <text evidence="1 12">Metabolic intermediate biosynthesis; 5-phospho-alpha-D-ribose 1-diphosphate biosynthesis; 5-phospho-alpha-D-ribose 1-diphosphate from D-ribose 5-phosphate (route I): step 1/1.</text>
</comment>
<dbReference type="InterPro" id="IPR000836">
    <property type="entry name" value="PRTase_dom"/>
</dbReference>
<keyword evidence="4 12" id="KW-0545">Nucleotide biosynthesis</keyword>
<name>A0A0M3T1K4_9GAMM</name>
<dbReference type="Gene3D" id="3.40.50.2020">
    <property type="match status" value="2"/>
</dbReference>
<dbReference type="GO" id="GO:0009156">
    <property type="term" value="P:ribonucleoside monophosphate biosynthetic process"/>
    <property type="evidence" value="ECO:0007669"/>
    <property type="project" value="InterPro"/>
</dbReference>
<dbReference type="GO" id="GO:0005524">
    <property type="term" value="F:ATP binding"/>
    <property type="evidence" value="ECO:0007669"/>
    <property type="project" value="UniProtKB-KW"/>
</dbReference>
<evidence type="ECO:0000259" key="13">
    <source>
        <dbReference type="Pfam" id="PF13793"/>
    </source>
</evidence>
<dbReference type="GO" id="GO:0006015">
    <property type="term" value="P:5-phosphoribose 1-diphosphate biosynthetic process"/>
    <property type="evidence" value="ECO:0007669"/>
    <property type="project" value="UniProtKB-UniRule"/>
</dbReference>
<dbReference type="FunFam" id="3.40.50.2020:FF:000001">
    <property type="entry name" value="Ribose-phosphate pyrophosphokinase"/>
    <property type="match status" value="1"/>
</dbReference>
<comment type="function">
    <text evidence="10 12">Involved in the biosynthesis of the central metabolite phospho-alpha-D-ribosyl-1-pyrophosphate (PRPP) via the transfer of pyrophosphoryl group from ATP to 1-hydroxyl of ribose-5-phosphate (Rib-5-P).</text>
</comment>
<keyword evidence="7 12" id="KW-0067">ATP-binding</keyword>
<dbReference type="OrthoDB" id="9777067at2"/>
<accession>A0A0M3T1K4</accession>
<dbReference type="EC" id="2.7.6.1" evidence="12"/>
<dbReference type="InterPro" id="IPR029099">
    <property type="entry name" value="Pribosyltran_N"/>
</dbReference>
<dbReference type="Proteomes" id="UP000068905">
    <property type="component" value="Chromosome"/>
</dbReference>
<keyword evidence="6 12" id="KW-0418">Kinase</keyword>
<dbReference type="InterPro" id="IPR000842">
    <property type="entry name" value="PRib_PP_synth_CS"/>
</dbReference>
<gene>
    <name evidence="12" type="primary">prs</name>
    <name evidence="14" type="ORF">W908_00765</name>
</gene>
<dbReference type="Pfam" id="PF14572">
    <property type="entry name" value="Pribosyl_synth"/>
    <property type="match status" value="1"/>
</dbReference>
<evidence type="ECO:0000256" key="4">
    <source>
        <dbReference type="ARBA" id="ARBA00022727"/>
    </source>
</evidence>
<feature type="active site" evidence="12">
    <location>
        <position position="197"/>
    </location>
</feature>
<evidence type="ECO:0000256" key="12">
    <source>
        <dbReference type="HAMAP-Rule" id="MF_00583"/>
    </source>
</evidence>
<evidence type="ECO:0000313" key="14">
    <source>
        <dbReference type="EMBL" id="ALE01271.1"/>
    </source>
</evidence>
<dbReference type="AlphaFoldDB" id="A0A0M3T1K4"/>
<protein>
    <recommendedName>
        <fullName evidence="12">Ribose-phosphate pyrophosphokinase</fullName>
        <shortName evidence="12">RPPK</shortName>
        <ecNumber evidence="12">2.7.6.1</ecNumber>
    </recommendedName>
    <alternativeName>
        <fullName evidence="12">5-phospho-D-ribosyl alpha-1-diphosphate synthase</fullName>
    </alternativeName>
    <alternativeName>
        <fullName evidence="12">Phosphoribosyl diphosphate synthase</fullName>
    </alternativeName>
    <alternativeName>
        <fullName evidence="12">Phosphoribosyl pyrophosphate synthase</fullName>
        <shortName evidence="12">P-Rib-PP synthase</shortName>
        <shortName evidence="12">PRPP synthase</shortName>
        <shortName evidence="12">PRPPase</shortName>
    </alternativeName>
</protein>
<dbReference type="RefSeq" id="WP_020023587.1">
    <property type="nucleotide sequence ID" value="NZ_CP006911.1"/>
</dbReference>
<evidence type="ECO:0000256" key="1">
    <source>
        <dbReference type="ARBA" id="ARBA00004996"/>
    </source>
</evidence>
<dbReference type="GO" id="GO:0005737">
    <property type="term" value="C:cytoplasm"/>
    <property type="evidence" value="ECO:0007669"/>
    <property type="project" value="UniProtKB-SubCell"/>
</dbReference>
<feature type="binding site" evidence="12">
    <location>
        <position position="199"/>
    </location>
    <ligand>
        <name>D-ribose 5-phosphate</name>
        <dbReference type="ChEBI" id="CHEBI:78346"/>
    </ligand>
</feature>
<evidence type="ECO:0000256" key="11">
    <source>
        <dbReference type="ARBA" id="ARBA00061444"/>
    </source>
</evidence>
<dbReference type="UniPathway" id="UPA00087">
    <property type="reaction ID" value="UER00172"/>
</dbReference>
<keyword evidence="8 12" id="KW-0460">Magnesium</keyword>
<organism evidence="14 15">
    <name type="scientific">Candidatus Pseudothioglobus singularis PS1</name>
    <dbReference type="NCBI Taxonomy" id="1125411"/>
    <lineage>
        <taxon>Bacteria</taxon>
        <taxon>Pseudomonadati</taxon>
        <taxon>Pseudomonadota</taxon>
        <taxon>Gammaproteobacteria</taxon>
        <taxon>Candidatus Pseudothioglobaceae</taxon>
        <taxon>Candidatus Pseudothioglobus</taxon>
    </lineage>
</organism>
<dbReference type="STRING" id="1125411.W908_00765"/>
<comment type="similarity">
    <text evidence="11 12">Belongs to the ribose-phosphate pyrophosphokinase family. Class I subfamily.</text>
</comment>
<sequence length="320" mass="34672">MSLERIKIFSGNANPDLSSEIIANLNINQSKAFVGQFSDGESQVEILDNVRGCDVFVIQPTCGPSSAETLMELLIMVDALKRSSAGRITAVVPYLGYSRQDRRSRLTRVPITAKLVAQMIETSGVDRILTMDLHADQIQGFFNIPIDNIYAQPVLVQDILDQNYEDVVVVSPDVGGVARARAAAKRINDADLAIIDKRRPEPNLVKVMNVIGDVSGRTCIMIDDMVDTAGTLCQAAEILKEKGAKKVVAYATHAVLSGGAIDNISNSKLDELVITNTIPLNGNANKCSKVRQLSIATTLADVIRRISDEQSISTIFAESN</sequence>
<dbReference type="NCBIfam" id="TIGR01251">
    <property type="entry name" value="ribP_PPkin"/>
    <property type="match status" value="1"/>
</dbReference>
<evidence type="ECO:0000256" key="6">
    <source>
        <dbReference type="ARBA" id="ARBA00022777"/>
    </source>
</evidence>
<dbReference type="InterPro" id="IPR037515">
    <property type="entry name" value="Rib-P_diPkinase_bac"/>
</dbReference>
<dbReference type="CDD" id="cd06223">
    <property type="entry name" value="PRTases_typeI"/>
    <property type="match status" value="1"/>
</dbReference>
<dbReference type="PANTHER" id="PTHR10210">
    <property type="entry name" value="RIBOSE-PHOSPHATE DIPHOSPHOKINASE FAMILY MEMBER"/>
    <property type="match status" value="1"/>
</dbReference>
<dbReference type="PANTHER" id="PTHR10210:SF41">
    <property type="entry name" value="RIBOSE-PHOSPHATE PYROPHOSPHOKINASE 1, CHLOROPLASTIC"/>
    <property type="match status" value="1"/>
</dbReference>
<dbReference type="KEGG" id="tsn:W908_00765"/>
<dbReference type="NCBIfam" id="NF002320">
    <property type="entry name" value="PRK01259.1"/>
    <property type="match status" value="1"/>
</dbReference>
<dbReference type="GO" id="GO:0016301">
    <property type="term" value="F:kinase activity"/>
    <property type="evidence" value="ECO:0007669"/>
    <property type="project" value="UniProtKB-KW"/>
</dbReference>
<comment type="catalytic activity">
    <reaction evidence="9 12">
        <text>D-ribose 5-phosphate + ATP = 5-phospho-alpha-D-ribose 1-diphosphate + AMP + H(+)</text>
        <dbReference type="Rhea" id="RHEA:15609"/>
        <dbReference type="ChEBI" id="CHEBI:15378"/>
        <dbReference type="ChEBI" id="CHEBI:30616"/>
        <dbReference type="ChEBI" id="CHEBI:58017"/>
        <dbReference type="ChEBI" id="CHEBI:78346"/>
        <dbReference type="ChEBI" id="CHEBI:456215"/>
        <dbReference type="EC" id="2.7.6.1"/>
    </reaction>
</comment>
<dbReference type="HAMAP" id="MF_00583_B">
    <property type="entry name" value="RibP_PPkinase_B"/>
    <property type="match status" value="1"/>
</dbReference>
<reference evidence="14 15" key="1">
    <citation type="journal article" date="2015" name="Genome Announc.">
        <title>Genome Sequence of 'Candidatus Thioglobus singularis' Strain PS1, a Mixotroph from the SUP05 Clade of Marine Gammaproteobacteria.</title>
        <authorList>
            <person name="Marshall K.T."/>
            <person name="Morris R.M."/>
        </authorList>
    </citation>
    <scope>NUCLEOTIDE SEQUENCE [LARGE SCALE GENOMIC DNA]</scope>
    <source>
        <strain evidence="14 15">PS1</strain>
    </source>
</reference>
<dbReference type="PATRIC" id="fig|1125411.7.peg.152"/>
<comment type="subunit">
    <text evidence="12">Homohexamer.</text>
</comment>
<dbReference type="SMART" id="SM01400">
    <property type="entry name" value="Pribosyltran_N"/>
    <property type="match status" value="1"/>
</dbReference>
<feature type="binding site" evidence="12">
    <location>
        <position position="134"/>
    </location>
    <ligand>
        <name>Mg(2+)</name>
        <dbReference type="ChEBI" id="CHEBI:18420"/>
    </ligand>
</feature>
<evidence type="ECO:0000256" key="3">
    <source>
        <dbReference type="ARBA" id="ARBA00022723"/>
    </source>
</evidence>
<dbReference type="GO" id="GO:0006164">
    <property type="term" value="P:purine nucleotide biosynthetic process"/>
    <property type="evidence" value="ECO:0007669"/>
    <property type="project" value="TreeGrafter"/>
</dbReference>
<keyword evidence="5 12" id="KW-0547">Nucleotide-binding</keyword>
<comment type="cofactor">
    <cofactor evidence="12">
        <name>Mg(2+)</name>
        <dbReference type="ChEBI" id="CHEBI:18420"/>
    </cofactor>
    <text evidence="12">Binds 2 Mg(2+) ions per subunit.</text>
</comment>
<evidence type="ECO:0000256" key="5">
    <source>
        <dbReference type="ARBA" id="ARBA00022741"/>
    </source>
</evidence>
<feature type="binding site" evidence="12">
    <location>
        <position position="223"/>
    </location>
    <ligand>
        <name>D-ribose 5-phosphate</name>
        <dbReference type="ChEBI" id="CHEBI:78346"/>
    </ligand>
</feature>
<evidence type="ECO:0000256" key="2">
    <source>
        <dbReference type="ARBA" id="ARBA00022679"/>
    </source>
</evidence>
<keyword evidence="15" id="KW-1185">Reference proteome</keyword>
<evidence type="ECO:0000313" key="15">
    <source>
        <dbReference type="Proteomes" id="UP000068905"/>
    </source>
</evidence>
<proteinExistence type="inferred from homology"/>
<dbReference type="PROSITE" id="PS00114">
    <property type="entry name" value="PRPP_SYNTHASE"/>
    <property type="match status" value="1"/>
</dbReference>
<dbReference type="GO" id="GO:0002189">
    <property type="term" value="C:ribose phosphate diphosphokinase complex"/>
    <property type="evidence" value="ECO:0007669"/>
    <property type="project" value="TreeGrafter"/>
</dbReference>
<keyword evidence="2 12" id="KW-0808">Transferase</keyword>
<feature type="binding site" evidence="12">
    <location>
        <begin position="99"/>
        <end position="100"/>
    </location>
    <ligand>
        <name>ATP</name>
        <dbReference type="ChEBI" id="CHEBI:30616"/>
    </ligand>
</feature>
<dbReference type="InterPro" id="IPR005946">
    <property type="entry name" value="Rib-P_diPkinase"/>
</dbReference>
<keyword evidence="12" id="KW-0963">Cytoplasm</keyword>
<dbReference type="GO" id="GO:0004749">
    <property type="term" value="F:ribose phosphate diphosphokinase activity"/>
    <property type="evidence" value="ECO:0007669"/>
    <property type="project" value="UniProtKB-UniRule"/>
</dbReference>
<feature type="binding site" evidence="12">
    <location>
        <begin position="39"/>
        <end position="41"/>
    </location>
    <ligand>
        <name>ATP</name>
        <dbReference type="ChEBI" id="CHEBI:30616"/>
    </ligand>
</feature>
<evidence type="ECO:0000256" key="10">
    <source>
        <dbReference type="ARBA" id="ARBA00054914"/>
    </source>
</evidence>
<dbReference type="Pfam" id="PF13793">
    <property type="entry name" value="Pribosyltran_N"/>
    <property type="match status" value="1"/>
</dbReference>